<dbReference type="InterPro" id="IPR018755">
    <property type="entry name" value="Phage_Mu_Gp48"/>
</dbReference>
<proteinExistence type="predicted"/>
<reference evidence="2" key="1">
    <citation type="submission" date="2019-11" db="EMBL/GenBank/DDBJ databases">
        <authorList>
            <person name="Feng L."/>
        </authorList>
    </citation>
    <scope>NUCLEOTIDE SEQUENCE</scope>
    <source>
        <strain evidence="2">CsymbiosumLFYP84</strain>
    </source>
</reference>
<gene>
    <name evidence="2" type="ORF">CSLFYP84_02151</name>
    <name evidence="1" type="ORF">PM006_19060</name>
</gene>
<sequence length="212" mass="23878">MELIRLLPDIYDNNETMQLLQGILSQEVTTLDAGMYHTIDQCYVGSSSEDGTLSRYERLLGISPDTSKSERYRKERIKAKIFGAGTTTASLIHHIAESYTNAAVELTEQFADYTVTVKFVGTSGIPGNIADIKESIEEAIPAHLKVLYEYIFNTYGSVGTFTHAELAAYSHYKIRNGHLKNRIQELQRYQYVELSQLTHYQISKGDLPNNGN</sequence>
<reference evidence="1" key="2">
    <citation type="submission" date="2023-01" db="EMBL/GenBank/DDBJ databases">
        <title>Human gut microbiome strain richness.</title>
        <authorList>
            <person name="Chen-Liaw A."/>
        </authorList>
    </citation>
    <scope>NUCLEOTIDE SEQUENCE</scope>
    <source>
        <strain evidence="1">B1_m1001713B170214d0_201011</strain>
    </source>
</reference>
<name>A0A6N3ENE7_CLOSY</name>
<organism evidence="2">
    <name type="scientific">Clostridium symbiosum</name>
    <name type="common">Bacteroides symbiosus</name>
    <dbReference type="NCBI Taxonomy" id="1512"/>
    <lineage>
        <taxon>Bacteria</taxon>
        <taxon>Bacillati</taxon>
        <taxon>Bacillota</taxon>
        <taxon>Clostridia</taxon>
        <taxon>Lachnospirales</taxon>
        <taxon>Lachnospiraceae</taxon>
        <taxon>Otoolea</taxon>
    </lineage>
</organism>
<dbReference type="Pfam" id="PF10076">
    <property type="entry name" value="Phage_Mu_Gp48"/>
    <property type="match status" value="1"/>
</dbReference>
<dbReference type="AlphaFoldDB" id="A0A6N3ENE7"/>
<evidence type="ECO:0000313" key="2">
    <source>
        <dbReference type="EMBL" id="VYU41314.1"/>
    </source>
</evidence>
<dbReference type="EMBL" id="CACRUA010000026">
    <property type="protein sequence ID" value="VYU41314.1"/>
    <property type="molecule type" value="Genomic_DNA"/>
</dbReference>
<protein>
    <submittedName>
        <fullName evidence="1">DUF2313 domain-containing protein</fullName>
    </submittedName>
</protein>
<accession>A0A6N3ENE7</accession>
<dbReference type="Proteomes" id="UP001300871">
    <property type="component" value="Unassembled WGS sequence"/>
</dbReference>
<dbReference type="RefSeq" id="WP_156684632.1">
    <property type="nucleotide sequence ID" value="NZ_CACRUA010000026.1"/>
</dbReference>
<evidence type="ECO:0000313" key="1">
    <source>
        <dbReference type="EMBL" id="MDB2002302.1"/>
    </source>
</evidence>
<dbReference type="EMBL" id="JAQLGM010000067">
    <property type="protein sequence ID" value="MDB2002302.1"/>
    <property type="molecule type" value="Genomic_DNA"/>
</dbReference>